<organism evidence="2 3">
    <name type="scientific">Kineococcus rhizosphaerae</name>
    <dbReference type="NCBI Taxonomy" id="559628"/>
    <lineage>
        <taxon>Bacteria</taxon>
        <taxon>Bacillati</taxon>
        <taxon>Actinomycetota</taxon>
        <taxon>Actinomycetes</taxon>
        <taxon>Kineosporiales</taxon>
        <taxon>Kineosporiaceae</taxon>
        <taxon>Kineococcus</taxon>
    </lineage>
</organism>
<dbReference type="SUPFAM" id="SSF52091">
    <property type="entry name" value="SpoIIaa-like"/>
    <property type="match status" value="1"/>
</dbReference>
<gene>
    <name evidence="2" type="ORF">CLV37_106102</name>
</gene>
<dbReference type="RefSeq" id="WP_106210964.1">
    <property type="nucleotide sequence ID" value="NZ_PVZF01000006.1"/>
</dbReference>
<accession>A0A2T0R3C1</accession>
<proteinExistence type="predicted"/>
<evidence type="ECO:0000313" key="3">
    <source>
        <dbReference type="Proteomes" id="UP000238083"/>
    </source>
</evidence>
<name>A0A2T0R3C1_9ACTN</name>
<sequence>MLTDPPTHDAPHDGRFALRIDIDYTPGSCRLSLAGELDSDTASLLGDALEDAARRRHEVVVDLREVTACDETGIDELLAARRRADAYGTRLELTGTGAFVRRAVRAVWAEDLPASPDGHAPG</sequence>
<dbReference type="Pfam" id="PF13466">
    <property type="entry name" value="STAS_2"/>
    <property type="match status" value="1"/>
</dbReference>
<keyword evidence="3" id="KW-1185">Reference proteome</keyword>
<dbReference type="Gene3D" id="3.30.750.24">
    <property type="entry name" value="STAS domain"/>
    <property type="match status" value="1"/>
</dbReference>
<dbReference type="InterPro" id="IPR002645">
    <property type="entry name" value="STAS_dom"/>
</dbReference>
<dbReference type="InterPro" id="IPR036513">
    <property type="entry name" value="STAS_dom_sf"/>
</dbReference>
<dbReference type="PROSITE" id="PS50801">
    <property type="entry name" value="STAS"/>
    <property type="match status" value="1"/>
</dbReference>
<dbReference type="AlphaFoldDB" id="A0A2T0R3C1"/>
<protein>
    <submittedName>
        <fullName evidence="2">Anti-anti-sigma factor</fullName>
    </submittedName>
</protein>
<evidence type="ECO:0000259" key="1">
    <source>
        <dbReference type="PROSITE" id="PS50801"/>
    </source>
</evidence>
<dbReference type="CDD" id="cd07043">
    <property type="entry name" value="STAS_anti-anti-sigma_factors"/>
    <property type="match status" value="1"/>
</dbReference>
<dbReference type="OrthoDB" id="3622319at2"/>
<dbReference type="Proteomes" id="UP000238083">
    <property type="component" value="Unassembled WGS sequence"/>
</dbReference>
<dbReference type="PANTHER" id="PTHR35849:SF2">
    <property type="entry name" value="BLR2341 PROTEIN"/>
    <property type="match status" value="1"/>
</dbReference>
<feature type="domain" description="STAS" evidence="1">
    <location>
        <begin position="18"/>
        <end position="105"/>
    </location>
</feature>
<dbReference type="InterPro" id="IPR058548">
    <property type="entry name" value="MlaB-like_STAS"/>
</dbReference>
<dbReference type="InterPro" id="IPR052746">
    <property type="entry name" value="MlaB_ABC_Transporter"/>
</dbReference>
<evidence type="ECO:0000313" key="2">
    <source>
        <dbReference type="EMBL" id="PRY14544.1"/>
    </source>
</evidence>
<dbReference type="PANTHER" id="PTHR35849">
    <property type="entry name" value="BLR2341 PROTEIN"/>
    <property type="match status" value="1"/>
</dbReference>
<dbReference type="EMBL" id="PVZF01000006">
    <property type="protein sequence ID" value="PRY14544.1"/>
    <property type="molecule type" value="Genomic_DNA"/>
</dbReference>
<comment type="caution">
    <text evidence="2">The sequence shown here is derived from an EMBL/GenBank/DDBJ whole genome shotgun (WGS) entry which is preliminary data.</text>
</comment>
<reference evidence="2 3" key="1">
    <citation type="submission" date="2018-03" db="EMBL/GenBank/DDBJ databases">
        <title>Genomic Encyclopedia of Archaeal and Bacterial Type Strains, Phase II (KMG-II): from individual species to whole genera.</title>
        <authorList>
            <person name="Goeker M."/>
        </authorList>
    </citation>
    <scope>NUCLEOTIDE SEQUENCE [LARGE SCALE GENOMIC DNA]</scope>
    <source>
        <strain evidence="2 3">DSM 19711</strain>
    </source>
</reference>